<protein>
    <recommendedName>
        <fullName evidence="3">Glutathione S-transferase</fullName>
        <ecNumber evidence="3">2.5.1.18</ecNumber>
    </recommendedName>
</protein>
<proteinExistence type="inferred from homology"/>
<dbReference type="GO" id="GO:0006749">
    <property type="term" value="P:glutathione metabolic process"/>
    <property type="evidence" value="ECO:0007669"/>
    <property type="project" value="InterPro"/>
</dbReference>
<sequence>MAEPVRDPRPDRAEAQRHRVRVRGGGGRKKSELLLKSNPSTRRSPSSSTTASPSASLSSSSNTSTRSGPPARPSSSPSTPTPVPSTGSGHSSSTTRPALLPADPYARAVQRFWAQYVDDKVNFSFRMYSRGVINGDRDEAAAQVSTALQHLEEAFVKCSQGKSYFGGGDIGFLDIVLGSHLGWLKAVEKIAGVKVLDESRLPELTAWADRFYAHHAVRDAMPETDRLVQFNTYLIGVLKAKANPNA</sequence>
<accession>A0A835FK70</accession>
<keyword evidence="7" id="KW-1185">Reference proteome</keyword>
<evidence type="ECO:0000256" key="3">
    <source>
        <dbReference type="RuleBase" id="RU369102"/>
    </source>
</evidence>
<dbReference type="InterPro" id="IPR036282">
    <property type="entry name" value="Glutathione-S-Trfase_C_sf"/>
</dbReference>
<dbReference type="GO" id="GO:0004364">
    <property type="term" value="F:glutathione transferase activity"/>
    <property type="evidence" value="ECO:0007669"/>
    <property type="project" value="UniProtKB-UniRule"/>
</dbReference>
<comment type="subcellular location">
    <subcellularLocation>
        <location evidence="3">Cytoplasm</location>
        <location evidence="3">Cytosol</location>
    </subcellularLocation>
</comment>
<dbReference type="PANTHER" id="PTHR11260:SF788">
    <property type="entry name" value="GLUTATHIONE TRANSFERASE"/>
    <property type="match status" value="1"/>
</dbReference>
<feature type="domain" description="GST C-terminal" evidence="5">
    <location>
        <begin position="103"/>
        <end position="234"/>
    </location>
</feature>
<dbReference type="PANTHER" id="PTHR11260">
    <property type="entry name" value="GLUTATHIONE S-TRANSFERASE, GST, SUPERFAMILY, GST DOMAIN CONTAINING"/>
    <property type="match status" value="1"/>
</dbReference>
<comment type="caution">
    <text evidence="6">The sequence shown here is derived from an EMBL/GenBank/DDBJ whole genome shotgun (WGS) entry which is preliminary data.</text>
</comment>
<evidence type="ECO:0000313" key="7">
    <source>
        <dbReference type="Proteomes" id="UP000636709"/>
    </source>
</evidence>
<dbReference type="Pfam" id="PF13410">
    <property type="entry name" value="GST_C_2"/>
    <property type="match status" value="1"/>
</dbReference>
<gene>
    <name evidence="6" type="ORF">HU200_009362</name>
</gene>
<dbReference type="Proteomes" id="UP000636709">
    <property type="component" value="Unassembled WGS sequence"/>
</dbReference>
<evidence type="ECO:0000256" key="2">
    <source>
        <dbReference type="ARBA" id="ARBA00047960"/>
    </source>
</evidence>
<feature type="compositionally biased region" description="Basic and acidic residues" evidence="4">
    <location>
        <begin position="1"/>
        <end position="17"/>
    </location>
</feature>
<feature type="region of interest" description="Disordered" evidence="4">
    <location>
        <begin position="1"/>
        <end position="99"/>
    </location>
</feature>
<dbReference type="FunFam" id="1.20.1050.10:FF:000016">
    <property type="entry name" value="Glutathione S-transferase U9"/>
    <property type="match status" value="1"/>
</dbReference>
<dbReference type="InterPro" id="IPR045073">
    <property type="entry name" value="Omega/Tau-like"/>
</dbReference>
<name>A0A835FK70_9POAL</name>
<dbReference type="AlphaFoldDB" id="A0A835FK70"/>
<dbReference type="PROSITE" id="PS50405">
    <property type="entry name" value="GST_CTER"/>
    <property type="match status" value="1"/>
</dbReference>
<reference evidence="6" key="1">
    <citation type="submission" date="2020-07" db="EMBL/GenBank/DDBJ databases">
        <title>Genome sequence and genetic diversity analysis of an under-domesticated orphan crop, white fonio (Digitaria exilis).</title>
        <authorList>
            <person name="Bennetzen J.L."/>
            <person name="Chen S."/>
            <person name="Ma X."/>
            <person name="Wang X."/>
            <person name="Yssel A.E.J."/>
            <person name="Chaluvadi S.R."/>
            <person name="Johnson M."/>
            <person name="Gangashetty P."/>
            <person name="Hamidou F."/>
            <person name="Sanogo M.D."/>
            <person name="Zwaenepoel A."/>
            <person name="Wallace J."/>
            <person name="Van De Peer Y."/>
            <person name="Van Deynze A."/>
        </authorList>
    </citation>
    <scope>NUCLEOTIDE SEQUENCE</scope>
    <source>
        <tissue evidence="6">Leaves</tissue>
    </source>
</reference>
<dbReference type="InterPro" id="IPR045074">
    <property type="entry name" value="GST_C_Tau"/>
</dbReference>
<dbReference type="SUPFAM" id="SSF47616">
    <property type="entry name" value="GST C-terminal domain-like"/>
    <property type="match status" value="1"/>
</dbReference>
<comment type="catalytic activity">
    <reaction evidence="2 3">
        <text>RX + glutathione = an S-substituted glutathione + a halide anion + H(+)</text>
        <dbReference type="Rhea" id="RHEA:16437"/>
        <dbReference type="ChEBI" id="CHEBI:15378"/>
        <dbReference type="ChEBI" id="CHEBI:16042"/>
        <dbReference type="ChEBI" id="CHEBI:17792"/>
        <dbReference type="ChEBI" id="CHEBI:57925"/>
        <dbReference type="ChEBI" id="CHEBI:90779"/>
        <dbReference type="EC" id="2.5.1.18"/>
    </reaction>
</comment>
<feature type="compositionally biased region" description="Basic residues" evidence="4">
    <location>
        <begin position="18"/>
        <end position="28"/>
    </location>
</feature>
<dbReference type="CDD" id="cd03185">
    <property type="entry name" value="GST_C_Tau"/>
    <property type="match status" value="1"/>
</dbReference>
<evidence type="ECO:0000259" key="5">
    <source>
        <dbReference type="PROSITE" id="PS50405"/>
    </source>
</evidence>
<dbReference type="EC" id="2.5.1.18" evidence="3"/>
<dbReference type="GO" id="GO:0005829">
    <property type="term" value="C:cytosol"/>
    <property type="evidence" value="ECO:0007669"/>
    <property type="project" value="UniProtKB-SubCell"/>
</dbReference>
<comment type="similarity">
    <text evidence="3">Belongs to the GST superfamily.</text>
</comment>
<evidence type="ECO:0000313" key="6">
    <source>
        <dbReference type="EMBL" id="KAF8762531.1"/>
    </source>
</evidence>
<dbReference type="Gene3D" id="1.20.1050.10">
    <property type="match status" value="1"/>
</dbReference>
<dbReference type="GO" id="GO:0009407">
    <property type="term" value="P:toxin catabolic process"/>
    <property type="evidence" value="ECO:0007669"/>
    <property type="project" value="UniProtKB-ARBA"/>
</dbReference>
<keyword evidence="3" id="KW-0963">Cytoplasm</keyword>
<dbReference type="OrthoDB" id="4951845at2759"/>
<comment type="function">
    <text evidence="3">Is involved in the conjugation of reduced glutathione to a wide number of exogenous and endogenous hydrophobic electrophiles.</text>
</comment>
<evidence type="ECO:0000256" key="4">
    <source>
        <dbReference type="SAM" id="MobiDB-lite"/>
    </source>
</evidence>
<dbReference type="InterPro" id="IPR010987">
    <property type="entry name" value="Glutathione-S-Trfase_C-like"/>
</dbReference>
<dbReference type="EMBL" id="JACEFO010000635">
    <property type="protein sequence ID" value="KAF8762531.1"/>
    <property type="molecule type" value="Genomic_DNA"/>
</dbReference>
<evidence type="ECO:0000256" key="1">
    <source>
        <dbReference type="ARBA" id="ARBA00022679"/>
    </source>
</evidence>
<keyword evidence="1 3" id="KW-0808">Transferase</keyword>
<feature type="compositionally biased region" description="Low complexity" evidence="4">
    <location>
        <begin position="37"/>
        <end position="97"/>
    </location>
</feature>
<organism evidence="6 7">
    <name type="scientific">Digitaria exilis</name>
    <dbReference type="NCBI Taxonomy" id="1010633"/>
    <lineage>
        <taxon>Eukaryota</taxon>
        <taxon>Viridiplantae</taxon>
        <taxon>Streptophyta</taxon>
        <taxon>Embryophyta</taxon>
        <taxon>Tracheophyta</taxon>
        <taxon>Spermatophyta</taxon>
        <taxon>Magnoliopsida</taxon>
        <taxon>Liliopsida</taxon>
        <taxon>Poales</taxon>
        <taxon>Poaceae</taxon>
        <taxon>PACMAD clade</taxon>
        <taxon>Panicoideae</taxon>
        <taxon>Panicodae</taxon>
        <taxon>Paniceae</taxon>
        <taxon>Anthephorinae</taxon>
        <taxon>Digitaria</taxon>
    </lineage>
</organism>